<feature type="transmembrane region" description="Helical" evidence="1">
    <location>
        <begin position="12"/>
        <end position="32"/>
    </location>
</feature>
<dbReference type="GO" id="GO:0000155">
    <property type="term" value="F:phosphorelay sensor kinase activity"/>
    <property type="evidence" value="ECO:0007669"/>
    <property type="project" value="InterPro"/>
</dbReference>
<dbReference type="InterPro" id="IPR050640">
    <property type="entry name" value="Bact_2-comp_sensor_kinase"/>
</dbReference>
<feature type="transmembrane region" description="Helical" evidence="1">
    <location>
        <begin position="98"/>
        <end position="118"/>
    </location>
</feature>
<reference evidence="3" key="2">
    <citation type="submission" date="2021-04" db="EMBL/GenBank/DDBJ databases">
        <authorList>
            <person name="Gilroy R."/>
        </authorList>
    </citation>
    <scope>NUCLEOTIDE SEQUENCE</scope>
    <source>
        <strain evidence="3">G4-2901</strain>
    </source>
</reference>
<feature type="domain" description="Signal transduction histidine kinase internal region" evidence="2">
    <location>
        <begin position="134"/>
        <end position="211"/>
    </location>
</feature>
<dbReference type="InterPro" id="IPR010559">
    <property type="entry name" value="Sig_transdc_His_kin_internal"/>
</dbReference>
<dbReference type="SUPFAM" id="SSF55874">
    <property type="entry name" value="ATPase domain of HSP90 chaperone/DNA topoisomerase II/histidine kinase"/>
    <property type="match status" value="1"/>
</dbReference>
<evidence type="ECO:0000256" key="1">
    <source>
        <dbReference type="SAM" id="Phobius"/>
    </source>
</evidence>
<dbReference type="GO" id="GO:0016020">
    <property type="term" value="C:membrane"/>
    <property type="evidence" value="ECO:0007669"/>
    <property type="project" value="InterPro"/>
</dbReference>
<reference evidence="3" key="1">
    <citation type="journal article" date="2021" name="PeerJ">
        <title>Extensive microbial diversity within the chicken gut microbiome revealed by metagenomics and culture.</title>
        <authorList>
            <person name="Gilroy R."/>
            <person name="Ravi A."/>
            <person name="Getino M."/>
            <person name="Pursley I."/>
            <person name="Horton D.L."/>
            <person name="Alikhan N.F."/>
            <person name="Baker D."/>
            <person name="Gharbi K."/>
            <person name="Hall N."/>
            <person name="Watson M."/>
            <person name="Adriaenssens E.M."/>
            <person name="Foster-Nyarko E."/>
            <person name="Jarju S."/>
            <person name="Secka A."/>
            <person name="Antonio M."/>
            <person name="Oren A."/>
            <person name="Chaudhuri R.R."/>
            <person name="La Ragione R."/>
            <person name="Hildebrand F."/>
            <person name="Pallen M.J."/>
        </authorList>
    </citation>
    <scope>NUCLEOTIDE SEQUENCE</scope>
    <source>
        <strain evidence="3">G4-2901</strain>
    </source>
</reference>
<organism evidence="3 4">
    <name type="scientific">Candidatus Phocaeicola faecigallinarum</name>
    <dbReference type="NCBI Taxonomy" id="2838732"/>
    <lineage>
        <taxon>Bacteria</taxon>
        <taxon>Pseudomonadati</taxon>
        <taxon>Bacteroidota</taxon>
        <taxon>Bacteroidia</taxon>
        <taxon>Bacteroidales</taxon>
        <taxon>Bacteroidaceae</taxon>
        <taxon>Phocaeicola</taxon>
    </lineage>
</organism>
<dbReference type="Proteomes" id="UP000783796">
    <property type="component" value="Unassembled WGS sequence"/>
</dbReference>
<protein>
    <submittedName>
        <fullName evidence="3">Histidine kinase</fullName>
    </submittedName>
</protein>
<feature type="transmembrane region" description="Helical" evidence="1">
    <location>
        <begin position="44"/>
        <end position="62"/>
    </location>
</feature>
<dbReference type="PANTHER" id="PTHR34220:SF7">
    <property type="entry name" value="SENSOR HISTIDINE KINASE YPDA"/>
    <property type="match status" value="1"/>
</dbReference>
<evidence type="ECO:0000313" key="3">
    <source>
        <dbReference type="EMBL" id="MBU3839318.1"/>
    </source>
</evidence>
<accession>A0A948TDU2</accession>
<dbReference type="Gene3D" id="3.30.565.10">
    <property type="entry name" value="Histidine kinase-like ATPase, C-terminal domain"/>
    <property type="match status" value="1"/>
</dbReference>
<dbReference type="AlphaFoldDB" id="A0A948TDU2"/>
<keyword evidence="3" id="KW-0418">Kinase</keyword>
<evidence type="ECO:0000259" key="2">
    <source>
        <dbReference type="Pfam" id="PF06580"/>
    </source>
</evidence>
<dbReference type="PANTHER" id="PTHR34220">
    <property type="entry name" value="SENSOR HISTIDINE KINASE YPDA"/>
    <property type="match status" value="1"/>
</dbReference>
<keyword evidence="3" id="KW-0808">Transferase</keyword>
<comment type="caution">
    <text evidence="3">The sequence shown here is derived from an EMBL/GenBank/DDBJ whole genome shotgun (WGS) entry which is preliminary data.</text>
</comment>
<keyword evidence="1" id="KW-0472">Membrane</keyword>
<dbReference type="EMBL" id="JAHLFW010000111">
    <property type="protein sequence ID" value="MBU3839318.1"/>
    <property type="molecule type" value="Genomic_DNA"/>
</dbReference>
<keyword evidence="1" id="KW-0812">Transmembrane</keyword>
<evidence type="ECO:0000313" key="4">
    <source>
        <dbReference type="Proteomes" id="UP000783796"/>
    </source>
</evidence>
<dbReference type="InterPro" id="IPR036890">
    <property type="entry name" value="HATPase_C_sf"/>
</dbReference>
<sequence length="324" mass="37493">MLPVDKWLESNSLFVISLIVWLYAVYFCIKQISVPMALKDRKHLLIAIAVLLGTIFITWLITQYQMDFPFRGHKPKMEKIIRKTMNLSRIKQHQQATWFMYLVTVCFSIAVGLLTELYKQIMARQASEFEKKKAELALYKAQINPHFLFNTLNTLYGLMITQSQKAETAFIQFIELIKYMYTKATKDTVGIDEEAEYISQYIELQKNRIDENRTHIYYSYSADESAKNTKIAPMILITFIENALKYGASSHIESDIIISLKVNNDTLTLFTENHTVNPKPENKEPGIGIANCKKRLELLYPGKHNLEISNTNGIFTVNLIIKLK</sequence>
<proteinExistence type="predicted"/>
<name>A0A948TDU2_9BACT</name>
<dbReference type="Pfam" id="PF06580">
    <property type="entry name" value="His_kinase"/>
    <property type="match status" value="1"/>
</dbReference>
<gene>
    <name evidence="3" type="ORF">H9777_13630</name>
</gene>
<keyword evidence="1" id="KW-1133">Transmembrane helix</keyword>